<feature type="domain" description="Hint" evidence="5">
    <location>
        <begin position="2163"/>
        <end position="2257"/>
    </location>
</feature>
<dbReference type="EMBL" id="JAKGSG010000036">
    <property type="protein sequence ID" value="MCF4121994.1"/>
    <property type="molecule type" value="Genomic_DNA"/>
</dbReference>
<dbReference type="GO" id="GO:0016539">
    <property type="term" value="P:intein-mediated protein splicing"/>
    <property type="evidence" value="ECO:0007669"/>
    <property type="project" value="InterPro"/>
</dbReference>
<dbReference type="PROSITE" id="PS50818">
    <property type="entry name" value="INTEIN_C_TER"/>
    <property type="match status" value="1"/>
</dbReference>
<comment type="subcellular location">
    <subcellularLocation>
        <location evidence="1">Secreted</location>
    </subcellularLocation>
</comment>
<dbReference type="GO" id="GO:0005576">
    <property type="term" value="C:extracellular region"/>
    <property type="evidence" value="ECO:0007669"/>
    <property type="project" value="UniProtKB-SubCell"/>
</dbReference>
<dbReference type="NCBIfam" id="TIGR01643">
    <property type="entry name" value="YD_repeat_2x"/>
    <property type="match status" value="2"/>
</dbReference>
<keyword evidence="7" id="KW-1185">Reference proteome</keyword>
<dbReference type="Pfam" id="PF07591">
    <property type="entry name" value="PT-HINT"/>
    <property type="match status" value="1"/>
</dbReference>
<dbReference type="PANTHER" id="PTHR32305">
    <property type="match status" value="1"/>
</dbReference>
<keyword evidence="3" id="KW-0843">Virulence</keyword>
<proteinExistence type="predicted"/>
<dbReference type="PROSITE" id="PS50817">
    <property type="entry name" value="INTEIN_N_TER"/>
    <property type="match status" value="1"/>
</dbReference>
<dbReference type="NCBIfam" id="TIGR03696">
    <property type="entry name" value="Rhs_assc_core"/>
    <property type="match status" value="1"/>
</dbReference>
<name>A0AA41UCE4_9MICO</name>
<feature type="region of interest" description="Disordered" evidence="4">
    <location>
        <begin position="1037"/>
        <end position="1061"/>
    </location>
</feature>
<dbReference type="Pfam" id="PF05593">
    <property type="entry name" value="RHS_repeat"/>
    <property type="match status" value="2"/>
</dbReference>
<dbReference type="PANTHER" id="PTHR32305:SF17">
    <property type="entry name" value="TRNA NUCLEASE WAPA"/>
    <property type="match status" value="1"/>
</dbReference>
<dbReference type="InterPro" id="IPR022385">
    <property type="entry name" value="Rhs_assc_core"/>
</dbReference>
<evidence type="ECO:0000256" key="2">
    <source>
        <dbReference type="ARBA" id="ARBA00022525"/>
    </source>
</evidence>
<dbReference type="GO" id="GO:0005737">
    <property type="term" value="C:cytoplasm"/>
    <property type="evidence" value="ECO:0007669"/>
    <property type="project" value="InterPro"/>
</dbReference>
<keyword evidence="2" id="KW-0964">Secreted</keyword>
<evidence type="ECO:0000313" key="7">
    <source>
        <dbReference type="Proteomes" id="UP001165405"/>
    </source>
</evidence>
<dbReference type="InterPro" id="IPR050708">
    <property type="entry name" value="T6SS_VgrG/RHS"/>
</dbReference>
<dbReference type="SMART" id="SM00306">
    <property type="entry name" value="HintN"/>
    <property type="match status" value="1"/>
</dbReference>
<accession>A0AA41UCE4</accession>
<feature type="region of interest" description="Disordered" evidence="4">
    <location>
        <begin position="1092"/>
        <end position="1120"/>
    </location>
</feature>
<feature type="compositionally biased region" description="Low complexity" evidence="4">
    <location>
        <begin position="1103"/>
        <end position="1117"/>
    </location>
</feature>
<dbReference type="InterPro" id="IPR031325">
    <property type="entry name" value="RHS_repeat"/>
</dbReference>
<gene>
    <name evidence="6" type="ORF">L1785_13500</name>
</gene>
<dbReference type="SUPFAM" id="SSF51294">
    <property type="entry name" value="Hedgehog/intein (Hint) domain"/>
    <property type="match status" value="1"/>
</dbReference>
<dbReference type="InterPro" id="IPR006141">
    <property type="entry name" value="Intein_N"/>
</dbReference>
<evidence type="ECO:0000256" key="1">
    <source>
        <dbReference type="ARBA" id="ARBA00004613"/>
    </source>
</evidence>
<dbReference type="Gene3D" id="2.180.10.10">
    <property type="entry name" value="RHS repeat-associated core"/>
    <property type="match status" value="2"/>
</dbReference>
<feature type="region of interest" description="Disordered" evidence="4">
    <location>
        <begin position="270"/>
        <end position="318"/>
    </location>
</feature>
<dbReference type="InterPro" id="IPR003587">
    <property type="entry name" value="Hint_dom_N"/>
</dbReference>
<feature type="region of interest" description="Disordered" evidence="4">
    <location>
        <begin position="173"/>
        <end position="195"/>
    </location>
</feature>
<feature type="compositionally biased region" description="Low complexity" evidence="4">
    <location>
        <begin position="276"/>
        <end position="289"/>
    </location>
</feature>
<sequence length="2407" mass="252466">MTRSWNKTSARSRWSLSARARRAWAGTVAGLVVVVLGTDPAAAAPVTVQILAAQESLLDALEDRGANLAEAIAELIMPEQVDATAVVATAEPVPQVTVPPVPTATFPTEGVVIVDVGESGGTSTVGGLELEVAPVPGEPAPSTLQIEVADQVSAQASGVGVLLDLTDLSAQPEASSSQQVASADGAAMTAEPEPSVESSSITLSVPYSQYAQAFGGGFGSRLALVSVPECAATTPDAPECALVPLETSVNDPAAQKVTATVELPAGGASVEGATFTSSTSELSATEEPSIMQATTSESGSGTDIGLAPVNSGSAGDWGASPLSPSASWNAGGATGDFSWSYPIQVPAPPAGPAPSLALSYSSAGLDARSPGSNPQASWVGDGWDLTTGFVERSYVPCSQDTDAVAGQVPNNAAKKTGDLCWGLDNANLVFDGHALQLFKDDADVWRVKDEDGTKVQHLNGASNGDGGGAVDGVGEHWVVTTTDGTVYTFGASTESTWTVPVYGNHPGEPGHVAAFTGSDQVQAWRWLLESVRDTSGNVMRYHYQAEKNYYASGGGEDGVKEYTRGGYPTSIEYGLREGVTTAPYRVEFATAQRCMPTGGHPCGLVDLKNPQAAAWFDTPLDLVCDSSTSCPRVQTPAFFTTQRLTTIATTVHTGGDYKPVDIWSLAQEFRDPGDTLGYTLWLSSITRKAANGTVDTGDDFALDPVWFTGDPLQNRVASGTLGRPALNRYRVEGIHTETGATISISYELPDAHKCTAEPTSPEGNRKLCFPVEWQEPDGKEVVGYFHKYVVTQVTQTPNAISEAVGIQTNYVYDANGPYWGKTDSPLTRITDRTWSELRGFPTVTTFTGAAHEVGQEKTETKYYLGIDARTLDADLDGTGGQPAVSPTDKPRLAGQPFQTTTYDGANPVSTTVTVPQVAETGRKSDPYLTDDVDPTVVATRITGTETTGAVYGRDGAADAVTRTVTTMDEYGQVTQVADSGDLATGDDDLCTTVTYDRRDALATRHVMGAANRTTTVSTPCGAGPALPGDLVTVQGAEFDNSGRPTKSLSLHPDTPLGPDGQPNLLTVSTVIYDDLGRPIENTDVLNRITRTTFDPQGAGVPASVTTTSPDPDGTGPVEKSVTTTQLDPLRGVPVKVTDPNGKITTASYDKVGRLTEVWLPERQGKSPSLMHEYSLSATGINAVVTKTLGADGSTYHSSASIYDGLGRVVQSQAESADAKHRVYDGNKNLLETGLLATDTTFDTAGRPIATTSPWYAHGTPSAHLFQPTEQAPATTQVTYDGAGRATVERFFVGNPEDPTAARTEKWRTTTEYDGLTTTVVPPDGGTPTASTIDARGRTTTLTQYLRDPVANAGARTAADVRQLATQVTSYRHDVAGRLTGMTDAAGSVWSYSYDWAGRQTRAVDPDAGTTTTSYDLAGQVTTATNGAGQTLAYTYDQLGRRTTVRDGSVTGPVRARWVYDQLTDAAGVPLTGTSAVTVKGQTTASLRFLTPTTTPEDTTTAYVTSTTGYDAAYRPTGTTTRLGTDARLGALSGDTYTTGYEYTPGGTLTRTILPAITSSTGVQVLGKETVTTTYDTASQPSWLSGGFGWGTYVADSRTDAYGRTAALDLGTTYGAVVSYQYEHGTARLTNIALDRERINYTDLNVTYAYDQAGNVTSIKDQPGNPALAGPTHEDNQCFTYDALRRLTQAHTAVSGACPTGSPTPASVGGAAPYWAEYGYDAAGNRTGQKVHATDGTTNTTLTQYQLGDGLNTADNAGPHAVVGTTTKAFPTADTTGTPTSTTTAAYTYDDTGRTLTRPGAAQADQTLTWDPESELTSLTANDGAREFVYTADGNRIARFNGNTVSVTLHDGTELTLEKTSGTLTAQRCYTFKGQTVAVRTKAGLGGVTSLVNDHHGTTIASVANTIWTTTSVQRTYTDPFGQLRGGTRPPGANDGFLGKQHDSTGLTLIGARFYDETLGRFATVDPVMDLADPQQWNAYAYSNNNPLTWSDPTGLYAGAMIEDGGVAWGSTKAAGAGTAARADSPSKAVATATKETNTPANPLFLDGGPVDDRINETIKLTAEIGAAIAASCISGWASAGHCALDGAGFVPGYGEAADLANCAWYASAGEAANAGLSCIGAVPGVIGWTATGVKLAGNAGVLDEALAAVARACKTGTCGIPGGTCFVAGTLILTEDGRKPIEEIEVGDKVWAKDFETGEDVLRTVDKTYIRHVETLFELTIDGEVLTTTAEHPFWVEGRGWVDAVDLTVGDLLVTPESRAVVEAIAVEPQGEPVTVYNFRVEGLHNYYALAGGTPVLVHNADYSGVTHFADGDIFAHSLRTGGGELELMAQVRVAGSTLYLDDLSVFAAGGNALERVPMGPVAVGALRNDILDMAREQGFSRVEISYVRFFENGTVRRPGRVGFDVE</sequence>
<evidence type="ECO:0000313" key="6">
    <source>
        <dbReference type="EMBL" id="MCF4121994.1"/>
    </source>
</evidence>
<dbReference type="Gene3D" id="2.170.16.10">
    <property type="entry name" value="Hedgehog/Intein (Hint) domain"/>
    <property type="match status" value="1"/>
</dbReference>
<feature type="compositionally biased region" description="Polar residues" evidence="4">
    <location>
        <begin position="291"/>
        <end position="301"/>
    </location>
</feature>
<evidence type="ECO:0000259" key="5">
    <source>
        <dbReference type="SMART" id="SM00306"/>
    </source>
</evidence>
<evidence type="ECO:0000256" key="3">
    <source>
        <dbReference type="ARBA" id="ARBA00023026"/>
    </source>
</evidence>
<dbReference type="CDD" id="cd00081">
    <property type="entry name" value="Hint"/>
    <property type="match status" value="1"/>
</dbReference>
<evidence type="ECO:0000256" key="4">
    <source>
        <dbReference type="SAM" id="MobiDB-lite"/>
    </source>
</evidence>
<dbReference type="InterPro" id="IPR003284">
    <property type="entry name" value="Sal_SpvB"/>
</dbReference>
<comment type="caution">
    <text evidence="6">The sequence shown here is derived from an EMBL/GenBank/DDBJ whole genome shotgun (WGS) entry which is preliminary data.</text>
</comment>
<dbReference type="Pfam" id="PF03534">
    <property type="entry name" value="SpvB"/>
    <property type="match status" value="1"/>
</dbReference>
<reference evidence="6" key="1">
    <citation type="submission" date="2022-01" db="EMBL/GenBank/DDBJ databases">
        <title>Antribacter sp. nov., isolated from Guizhou of China.</title>
        <authorList>
            <person name="Chengliang C."/>
            <person name="Ya Z."/>
        </authorList>
    </citation>
    <scope>NUCLEOTIDE SEQUENCE</scope>
    <source>
        <strain evidence="6">KLBMP 9083</strain>
    </source>
</reference>
<organism evidence="6 7">
    <name type="scientific">Antribacter soli</name>
    <dbReference type="NCBI Taxonomy" id="2910976"/>
    <lineage>
        <taxon>Bacteria</taxon>
        <taxon>Bacillati</taxon>
        <taxon>Actinomycetota</taxon>
        <taxon>Actinomycetes</taxon>
        <taxon>Micrococcales</taxon>
        <taxon>Promicromonosporaceae</taxon>
        <taxon>Antribacter</taxon>
    </lineage>
</organism>
<protein>
    <recommendedName>
        <fullName evidence="5">Hint domain-containing protein</fullName>
    </recommendedName>
</protein>
<dbReference type="Proteomes" id="UP001165405">
    <property type="component" value="Unassembled WGS sequence"/>
</dbReference>
<dbReference type="InterPro" id="IPR036844">
    <property type="entry name" value="Hint_dom_sf"/>
</dbReference>
<dbReference type="CDD" id="cd20745">
    <property type="entry name" value="FIX_RhsA_AHH_HNH-like"/>
    <property type="match status" value="1"/>
</dbReference>
<dbReference type="InterPro" id="IPR006530">
    <property type="entry name" value="YD"/>
</dbReference>
<dbReference type="InterPro" id="IPR030934">
    <property type="entry name" value="Intein_C"/>
</dbReference>
<dbReference type="RefSeq" id="WP_236089792.1">
    <property type="nucleotide sequence ID" value="NZ_JAKGSG010000036.1"/>
</dbReference>